<sequence length="311" mass="32909">MDPRSMREWHRPLMLFAAAMAGTAVFAAAGLVLDDRVLLGAPIWLKPFKFAVSFLAYALTWAWMLSFQSRWPRLGWWTGTVIAAAGTIEMIAIVGQVVRGTRSHFNVGTEFDSLVFDLMGATISVLLVAHFLLGAVLLAGKYADRASATAIRLGMLLSGVGLALGVLMVLPTANQLATGITDTVGAHSVGVPDGGPGLPVTGWSTTGGDLRIPHFVGMHALQVLPLLLIALTAAARRVPVLGDGEVRRRLIWVAAGAYTGLLGLVTWQALRGQPLTDPDALTLGAFALLVLGTALATGKALVPQRVLEHQR</sequence>
<name>A0A344LH31_9PSEU</name>
<dbReference type="AlphaFoldDB" id="A0A344LH31"/>
<proteinExistence type="predicted"/>
<keyword evidence="1" id="KW-1133">Transmembrane helix</keyword>
<evidence type="ECO:0000313" key="2">
    <source>
        <dbReference type="EMBL" id="AXB47355.1"/>
    </source>
</evidence>
<dbReference type="KEGG" id="aab:A4R43_36950"/>
<feature type="transmembrane region" description="Helical" evidence="1">
    <location>
        <begin position="12"/>
        <end position="33"/>
    </location>
</feature>
<dbReference type="Proteomes" id="UP000250434">
    <property type="component" value="Chromosome"/>
</dbReference>
<accession>A0A344LH31</accession>
<keyword evidence="1" id="KW-0812">Transmembrane</keyword>
<feature type="transmembrane region" description="Helical" evidence="1">
    <location>
        <begin position="48"/>
        <end position="67"/>
    </location>
</feature>
<feature type="transmembrane region" description="Helical" evidence="1">
    <location>
        <begin position="118"/>
        <end position="138"/>
    </location>
</feature>
<feature type="transmembrane region" description="Helical" evidence="1">
    <location>
        <begin position="250"/>
        <end position="270"/>
    </location>
</feature>
<protein>
    <submittedName>
        <fullName evidence="2">Uncharacterized protein</fullName>
    </submittedName>
</protein>
<evidence type="ECO:0000256" key="1">
    <source>
        <dbReference type="SAM" id="Phobius"/>
    </source>
</evidence>
<dbReference type="EMBL" id="CP015163">
    <property type="protein sequence ID" value="AXB47355.1"/>
    <property type="molecule type" value="Genomic_DNA"/>
</dbReference>
<keyword evidence="3" id="KW-1185">Reference proteome</keyword>
<feature type="transmembrane region" description="Helical" evidence="1">
    <location>
        <begin position="282"/>
        <end position="302"/>
    </location>
</feature>
<reference evidence="2 3" key="1">
    <citation type="submission" date="2016-04" db="EMBL/GenBank/DDBJ databases">
        <title>Complete genome sequence and analysis of deep-sea sediment isolate, Amycolatopsis sp. WP1.</title>
        <authorList>
            <person name="Wang H."/>
            <person name="Chen S."/>
            <person name="Wu Q."/>
        </authorList>
    </citation>
    <scope>NUCLEOTIDE SEQUENCE [LARGE SCALE GENOMIC DNA]</scope>
    <source>
        <strain evidence="2 3">WP1</strain>
    </source>
</reference>
<dbReference type="OrthoDB" id="343560at2"/>
<feature type="transmembrane region" description="Helical" evidence="1">
    <location>
        <begin position="150"/>
        <end position="170"/>
    </location>
</feature>
<gene>
    <name evidence="2" type="ORF">A4R43_36950</name>
</gene>
<keyword evidence="1" id="KW-0472">Membrane</keyword>
<evidence type="ECO:0000313" key="3">
    <source>
        <dbReference type="Proteomes" id="UP000250434"/>
    </source>
</evidence>
<feature type="transmembrane region" description="Helical" evidence="1">
    <location>
        <begin position="74"/>
        <end position="98"/>
    </location>
</feature>
<feature type="transmembrane region" description="Helical" evidence="1">
    <location>
        <begin position="219"/>
        <end position="238"/>
    </location>
</feature>
<organism evidence="2 3">
    <name type="scientific">Amycolatopsis albispora</name>
    <dbReference type="NCBI Taxonomy" id="1804986"/>
    <lineage>
        <taxon>Bacteria</taxon>
        <taxon>Bacillati</taxon>
        <taxon>Actinomycetota</taxon>
        <taxon>Actinomycetes</taxon>
        <taxon>Pseudonocardiales</taxon>
        <taxon>Pseudonocardiaceae</taxon>
        <taxon>Amycolatopsis</taxon>
    </lineage>
</organism>
<dbReference type="RefSeq" id="WP_113696412.1">
    <property type="nucleotide sequence ID" value="NZ_CP015163.1"/>
</dbReference>